<evidence type="ECO:0000313" key="3">
    <source>
        <dbReference type="EMBL" id="QDT73986.1"/>
    </source>
</evidence>
<dbReference type="KEGG" id="llh:I41_31780"/>
<dbReference type="InterPro" id="IPR012902">
    <property type="entry name" value="N_methyl_site"/>
</dbReference>
<dbReference type="RefSeq" id="WP_145436366.1">
    <property type="nucleotide sequence ID" value="NZ_CP036339.1"/>
</dbReference>
<evidence type="ECO:0000313" key="4">
    <source>
        <dbReference type="Proteomes" id="UP000317909"/>
    </source>
</evidence>
<dbReference type="NCBIfam" id="TIGR02532">
    <property type="entry name" value="IV_pilin_GFxxxE"/>
    <property type="match status" value="1"/>
</dbReference>
<dbReference type="Pfam" id="PF07596">
    <property type="entry name" value="SBP_bac_10"/>
    <property type="match status" value="1"/>
</dbReference>
<reference evidence="3 4" key="1">
    <citation type="submission" date="2019-02" db="EMBL/GenBank/DDBJ databases">
        <title>Deep-cultivation of Planctomycetes and their phenomic and genomic characterization uncovers novel biology.</title>
        <authorList>
            <person name="Wiegand S."/>
            <person name="Jogler M."/>
            <person name="Boedeker C."/>
            <person name="Pinto D."/>
            <person name="Vollmers J."/>
            <person name="Rivas-Marin E."/>
            <person name="Kohn T."/>
            <person name="Peeters S.H."/>
            <person name="Heuer A."/>
            <person name="Rast P."/>
            <person name="Oberbeckmann S."/>
            <person name="Bunk B."/>
            <person name="Jeske O."/>
            <person name="Meyerdierks A."/>
            <person name="Storesund J.E."/>
            <person name="Kallscheuer N."/>
            <person name="Luecker S."/>
            <person name="Lage O.M."/>
            <person name="Pohl T."/>
            <person name="Merkel B.J."/>
            <person name="Hornburger P."/>
            <person name="Mueller R.-W."/>
            <person name="Bruemmer F."/>
            <person name="Labrenz M."/>
            <person name="Spormann A.M."/>
            <person name="Op den Camp H."/>
            <person name="Overmann J."/>
            <person name="Amann R."/>
            <person name="Jetten M.S.M."/>
            <person name="Mascher T."/>
            <person name="Medema M.H."/>
            <person name="Devos D.P."/>
            <person name="Kaster A.-K."/>
            <person name="Ovreas L."/>
            <person name="Rohde M."/>
            <person name="Galperin M.Y."/>
            <person name="Jogler C."/>
        </authorList>
    </citation>
    <scope>NUCLEOTIDE SEQUENCE [LARGE SCALE GENOMIC DNA]</scope>
    <source>
        <strain evidence="3 4">I41</strain>
    </source>
</reference>
<dbReference type="Gene3D" id="3.30.700.10">
    <property type="entry name" value="Glycoprotein, Type 4 Pilin"/>
    <property type="match status" value="1"/>
</dbReference>
<dbReference type="InterPro" id="IPR011453">
    <property type="entry name" value="DUF1559"/>
</dbReference>
<dbReference type="Proteomes" id="UP000317909">
    <property type="component" value="Chromosome"/>
</dbReference>
<feature type="region of interest" description="Disordered" evidence="1">
    <location>
        <begin position="112"/>
        <end position="152"/>
    </location>
</feature>
<dbReference type="PANTHER" id="PTHR30093:SF2">
    <property type="entry name" value="TYPE II SECRETION SYSTEM PROTEIN H"/>
    <property type="match status" value="1"/>
</dbReference>
<dbReference type="InterPro" id="IPR045584">
    <property type="entry name" value="Pilin-like"/>
</dbReference>
<dbReference type="SUPFAM" id="SSF54523">
    <property type="entry name" value="Pili subunits"/>
    <property type="match status" value="1"/>
</dbReference>
<keyword evidence="4" id="KW-1185">Reference proteome</keyword>
<sequence>MHAVSLLKRRVPAFTLVELLVVIAIIGVLVALLLPAVQAAREAARRSQCQSSLRQLALGCLNYESSKGSLPSGGITDGDVGVRSGAGWSIFILPFIEQQALYNQYDFDEPNESLVDTDKDGKNNAVVRESNPPIFDCPSDEETDLNDNPASGPGAVVKYNRGSYRGNAGLCTVESSAFWDSSAEQTERYSHQRGPLPGTGRMMVNPWVAEPKLKPNPPWSLTSPVRLAEITDGTSNTMLLGEKAHVGLLAESRRRRTFWAYTYTSYQRSVTFLQTRSIISDYDRCLQISGAFGDNPCKRSWGSLHPSGLSIAKCDGAVQFVSDAVDIFLFGAASTIAGDETATLE</sequence>
<gene>
    <name evidence="3" type="ORF">I41_31780</name>
</gene>
<feature type="domain" description="DUF1559" evidence="2">
    <location>
        <begin position="38"/>
        <end position="326"/>
    </location>
</feature>
<evidence type="ECO:0000256" key="1">
    <source>
        <dbReference type="SAM" id="MobiDB-lite"/>
    </source>
</evidence>
<organism evidence="3 4">
    <name type="scientific">Lacipirellula limnantheis</name>
    <dbReference type="NCBI Taxonomy" id="2528024"/>
    <lineage>
        <taxon>Bacteria</taxon>
        <taxon>Pseudomonadati</taxon>
        <taxon>Planctomycetota</taxon>
        <taxon>Planctomycetia</taxon>
        <taxon>Pirellulales</taxon>
        <taxon>Lacipirellulaceae</taxon>
        <taxon>Lacipirellula</taxon>
    </lineage>
</organism>
<dbReference type="OrthoDB" id="241541at2"/>
<accession>A0A517U037</accession>
<dbReference type="PANTHER" id="PTHR30093">
    <property type="entry name" value="GENERAL SECRETION PATHWAY PROTEIN G"/>
    <property type="match status" value="1"/>
</dbReference>
<proteinExistence type="predicted"/>
<protein>
    <recommendedName>
        <fullName evidence="2">DUF1559 domain-containing protein</fullName>
    </recommendedName>
</protein>
<name>A0A517U037_9BACT</name>
<dbReference type="Pfam" id="PF07963">
    <property type="entry name" value="N_methyl"/>
    <property type="match status" value="1"/>
</dbReference>
<evidence type="ECO:0000259" key="2">
    <source>
        <dbReference type="Pfam" id="PF07596"/>
    </source>
</evidence>
<dbReference type="EMBL" id="CP036339">
    <property type="protein sequence ID" value="QDT73986.1"/>
    <property type="molecule type" value="Genomic_DNA"/>
</dbReference>
<dbReference type="AlphaFoldDB" id="A0A517U037"/>